<dbReference type="AlphaFoldDB" id="A0A158QMZ4"/>
<feature type="region of interest" description="Disordered" evidence="1">
    <location>
        <begin position="1"/>
        <end position="65"/>
    </location>
</feature>
<evidence type="ECO:0000313" key="4">
    <source>
        <dbReference type="Proteomes" id="UP000268014"/>
    </source>
</evidence>
<evidence type="ECO:0000313" key="5">
    <source>
        <dbReference type="WBParaSite" id="HPLM_0000949401-mRNA-1"/>
    </source>
</evidence>
<dbReference type="OrthoDB" id="20287at2759"/>
<accession>A0A158QMZ4</accession>
<evidence type="ECO:0000256" key="1">
    <source>
        <dbReference type="SAM" id="MobiDB-lite"/>
    </source>
</evidence>
<sequence length="109" mass="12277">MRRLAAVGETGGPAPQEPPDSVGFNNKKSDDEAKEGDEERKVTNETANGIELDANQKQHFQSPTSTWRRRMYGPADLVKIFIPVSICMLLVVVCVRSIEIYRKDYRLPV</sequence>
<keyword evidence="4" id="KW-1185">Reference proteome</keyword>
<reference evidence="5" key="1">
    <citation type="submission" date="2016-04" db="UniProtKB">
        <authorList>
            <consortium name="WormBaseParasite"/>
        </authorList>
    </citation>
    <scope>IDENTIFICATION</scope>
</reference>
<keyword evidence="2" id="KW-0812">Transmembrane</keyword>
<protein>
    <submittedName>
        <fullName evidence="3 5">Uncharacterized protein</fullName>
    </submittedName>
</protein>
<evidence type="ECO:0000313" key="3">
    <source>
        <dbReference type="EMBL" id="VDO37626.1"/>
    </source>
</evidence>
<organism evidence="5">
    <name type="scientific">Haemonchus placei</name>
    <name type="common">Barber's pole worm</name>
    <dbReference type="NCBI Taxonomy" id="6290"/>
    <lineage>
        <taxon>Eukaryota</taxon>
        <taxon>Metazoa</taxon>
        <taxon>Ecdysozoa</taxon>
        <taxon>Nematoda</taxon>
        <taxon>Chromadorea</taxon>
        <taxon>Rhabditida</taxon>
        <taxon>Rhabditina</taxon>
        <taxon>Rhabditomorpha</taxon>
        <taxon>Strongyloidea</taxon>
        <taxon>Trichostrongylidae</taxon>
        <taxon>Haemonchus</taxon>
    </lineage>
</organism>
<feature type="compositionally biased region" description="Basic and acidic residues" evidence="1">
    <location>
        <begin position="27"/>
        <end position="43"/>
    </location>
</feature>
<keyword evidence="2" id="KW-0472">Membrane</keyword>
<reference evidence="3 4" key="2">
    <citation type="submission" date="2018-11" db="EMBL/GenBank/DDBJ databases">
        <authorList>
            <consortium name="Pathogen Informatics"/>
        </authorList>
    </citation>
    <scope>NUCLEOTIDE SEQUENCE [LARGE SCALE GENOMIC DNA]</scope>
    <source>
        <strain evidence="3 4">MHpl1</strain>
    </source>
</reference>
<dbReference type="EMBL" id="UZAF01017073">
    <property type="protein sequence ID" value="VDO37626.1"/>
    <property type="molecule type" value="Genomic_DNA"/>
</dbReference>
<gene>
    <name evidence="3" type="ORF">HPLM_LOCUS9486</name>
</gene>
<feature type="compositionally biased region" description="Polar residues" evidence="1">
    <location>
        <begin position="55"/>
        <end position="65"/>
    </location>
</feature>
<dbReference type="Proteomes" id="UP000268014">
    <property type="component" value="Unassembled WGS sequence"/>
</dbReference>
<keyword evidence="2" id="KW-1133">Transmembrane helix</keyword>
<proteinExistence type="predicted"/>
<name>A0A158QMZ4_HAEPC</name>
<evidence type="ECO:0000256" key="2">
    <source>
        <dbReference type="SAM" id="Phobius"/>
    </source>
</evidence>
<feature type="transmembrane region" description="Helical" evidence="2">
    <location>
        <begin position="77"/>
        <end position="98"/>
    </location>
</feature>
<dbReference type="WBParaSite" id="HPLM_0000949401-mRNA-1">
    <property type="protein sequence ID" value="HPLM_0000949401-mRNA-1"/>
    <property type="gene ID" value="HPLM_0000949401"/>
</dbReference>